<dbReference type="EMBL" id="CP042220">
    <property type="protein sequence ID" value="QDX30345.1"/>
    <property type="molecule type" value="Genomic_DNA"/>
</dbReference>
<evidence type="ECO:0000313" key="6">
    <source>
        <dbReference type="Proteomes" id="UP000320591"/>
    </source>
</evidence>
<organism evidence="5 6">
    <name type="scientific">Dickeya poaceiphila</name>
    <dbReference type="NCBI Taxonomy" id="568768"/>
    <lineage>
        <taxon>Bacteria</taxon>
        <taxon>Pseudomonadati</taxon>
        <taxon>Pseudomonadota</taxon>
        <taxon>Gammaproteobacteria</taxon>
        <taxon>Enterobacterales</taxon>
        <taxon>Pectobacteriaceae</taxon>
        <taxon>Dickeya</taxon>
    </lineage>
</organism>
<name>A0A5B8HLH3_9GAMM</name>
<evidence type="ECO:0000313" key="5">
    <source>
        <dbReference type="EMBL" id="QDX30345.1"/>
    </source>
</evidence>
<dbReference type="InterPro" id="IPR025166">
    <property type="entry name" value="Integrase_DNA_bind_dom"/>
</dbReference>
<proteinExistence type="inferred from homology"/>
<sequence>MAIQAKPLTNTEVKAAKATDKELSLHDGGGLLLFVKPSGTKTWRFRYYKTTTKKRAMMAFGAYPAVSLADARRMRDETRQLLANGIDPLINRENEHQQGDGRRQRKRATSD</sequence>
<dbReference type="KEGG" id="dic:Dpoa569_0002229"/>
<dbReference type="InterPro" id="IPR050808">
    <property type="entry name" value="Phage_Integrase"/>
</dbReference>
<dbReference type="PANTHER" id="PTHR30629:SF6">
    <property type="entry name" value="PROPHAGE INTEGRASE INTA-RELATED"/>
    <property type="match status" value="1"/>
</dbReference>
<comment type="similarity">
    <text evidence="1">Belongs to the 'phage' integrase family.</text>
</comment>
<feature type="region of interest" description="Disordered" evidence="3">
    <location>
        <begin position="85"/>
        <end position="111"/>
    </location>
</feature>
<evidence type="ECO:0000256" key="2">
    <source>
        <dbReference type="ARBA" id="ARBA00022908"/>
    </source>
</evidence>
<dbReference type="RefSeq" id="WP_042870080.1">
    <property type="nucleotide sequence ID" value="NZ_CM001975.1"/>
</dbReference>
<dbReference type="OrthoDB" id="9795573at2"/>
<gene>
    <name evidence="5" type="ORF">Dpoa569_0002229</name>
</gene>
<evidence type="ECO:0000256" key="1">
    <source>
        <dbReference type="ARBA" id="ARBA00008857"/>
    </source>
</evidence>
<evidence type="ECO:0000256" key="3">
    <source>
        <dbReference type="SAM" id="MobiDB-lite"/>
    </source>
</evidence>
<keyword evidence="6" id="KW-1185">Reference proteome</keyword>
<dbReference type="Proteomes" id="UP000320591">
    <property type="component" value="Chromosome"/>
</dbReference>
<dbReference type="Gene3D" id="3.30.160.390">
    <property type="entry name" value="Integrase, DNA-binding domain"/>
    <property type="match status" value="1"/>
</dbReference>
<accession>A0A5B8HLH3</accession>
<dbReference type="Pfam" id="PF13356">
    <property type="entry name" value="Arm-DNA-bind_3"/>
    <property type="match status" value="1"/>
</dbReference>
<dbReference type="STRING" id="568768.GCA_000406125_01624"/>
<keyword evidence="2" id="KW-0229">DNA integration</keyword>
<feature type="domain" description="Integrase DNA-binding" evidence="4">
    <location>
        <begin position="8"/>
        <end position="94"/>
    </location>
</feature>
<reference evidence="5 6" key="1">
    <citation type="journal article" date="2019" name="Environ. Microbiol.">
        <title>The phytopathogenic nature of Dickeya aquatica 174/2 and the dynamic early evolution of Dickeya pathogenicity.</title>
        <authorList>
            <person name="Duprey A."/>
            <person name="Taib N."/>
            <person name="Leonard S."/>
            <person name="Garin T."/>
            <person name="Flandrois J.P."/>
            <person name="Nasser W."/>
            <person name="Brochier-Armanet C."/>
            <person name="Reverchon S."/>
        </authorList>
    </citation>
    <scope>NUCLEOTIDE SEQUENCE [LARGE SCALE GENOMIC DNA]</scope>
    <source>
        <strain evidence="5 6">NCPPB 569</strain>
    </source>
</reference>
<dbReference type="GO" id="GO:0015074">
    <property type="term" value="P:DNA integration"/>
    <property type="evidence" value="ECO:0007669"/>
    <property type="project" value="UniProtKB-KW"/>
</dbReference>
<feature type="compositionally biased region" description="Basic and acidic residues" evidence="3">
    <location>
        <begin position="90"/>
        <end position="111"/>
    </location>
</feature>
<dbReference type="InterPro" id="IPR038488">
    <property type="entry name" value="Integrase_DNA-bd_sf"/>
</dbReference>
<dbReference type="PANTHER" id="PTHR30629">
    <property type="entry name" value="PROPHAGE INTEGRASE"/>
    <property type="match status" value="1"/>
</dbReference>
<evidence type="ECO:0000259" key="4">
    <source>
        <dbReference type="Pfam" id="PF13356"/>
    </source>
</evidence>
<protein>
    <submittedName>
        <fullName evidence="5">DUF4102 domain-containing protein</fullName>
    </submittedName>
</protein>
<dbReference type="AlphaFoldDB" id="A0A5B8HLH3"/>